<dbReference type="FunCoup" id="E2C940">
    <property type="interactions" value="619"/>
</dbReference>
<reference evidence="2 3" key="1">
    <citation type="journal article" date="2010" name="Science">
        <title>Genomic comparison of the ants Camponotus floridanus and Harpegnathos saltator.</title>
        <authorList>
            <person name="Bonasio R."/>
            <person name="Zhang G."/>
            <person name="Ye C."/>
            <person name="Mutti N.S."/>
            <person name="Fang X."/>
            <person name="Qin N."/>
            <person name="Donahue G."/>
            <person name="Yang P."/>
            <person name="Li Q."/>
            <person name="Li C."/>
            <person name="Zhang P."/>
            <person name="Huang Z."/>
            <person name="Berger S.L."/>
            <person name="Reinberg D."/>
            <person name="Wang J."/>
            <person name="Liebig J."/>
        </authorList>
    </citation>
    <scope>NUCLEOTIDE SEQUENCE [LARGE SCALE GENOMIC DNA]</scope>
    <source>
        <strain evidence="2 3">R22 G/1</strain>
    </source>
</reference>
<dbReference type="EMBL" id="GL453780">
    <property type="protein sequence ID" value="EFN75513.1"/>
    <property type="molecule type" value="Genomic_DNA"/>
</dbReference>
<name>E2C940_HARSA</name>
<sequence length="188" mass="21540">ILNRLLATTNHYRKPPGRGLFYWLTIIFNNVDRKRVKLVGPDRACAEWLLRNGASVRWKGFTEYLSDYNNLPTEDTRCYIQGVDATDSGITDVGFPHFEGCKYIDEIKLIRCVYINNTALPLLSIVKNTLTTLEIRDCKSVTDDGVRSLKNLKNLKMLKLAGMPYLDDKTLLRKELEEALPNCVIELK</sequence>
<feature type="non-terminal residue" evidence="2">
    <location>
        <position position="1"/>
    </location>
</feature>
<dbReference type="InterPro" id="IPR057207">
    <property type="entry name" value="FBXL15_LRR"/>
</dbReference>
<protein>
    <submittedName>
        <fullName evidence="2">ATP synthase subunit s, mitochondrial</fullName>
    </submittedName>
</protein>
<dbReference type="OMA" id="IFDMLYV"/>
<dbReference type="InterPro" id="IPR032675">
    <property type="entry name" value="LRR_dom_sf"/>
</dbReference>
<dbReference type="OrthoDB" id="5859291at2759"/>
<dbReference type="AlphaFoldDB" id="E2C940"/>
<dbReference type="Pfam" id="PF25372">
    <property type="entry name" value="DUF7885"/>
    <property type="match status" value="1"/>
</dbReference>
<keyword evidence="3" id="KW-1185">Reference proteome</keyword>
<dbReference type="Gene3D" id="3.80.10.10">
    <property type="entry name" value="Ribonuclease Inhibitor"/>
    <property type="match status" value="1"/>
</dbReference>
<organism evidence="3">
    <name type="scientific">Harpegnathos saltator</name>
    <name type="common">Jerdon's jumping ant</name>
    <dbReference type="NCBI Taxonomy" id="610380"/>
    <lineage>
        <taxon>Eukaryota</taxon>
        <taxon>Metazoa</taxon>
        <taxon>Ecdysozoa</taxon>
        <taxon>Arthropoda</taxon>
        <taxon>Hexapoda</taxon>
        <taxon>Insecta</taxon>
        <taxon>Pterygota</taxon>
        <taxon>Neoptera</taxon>
        <taxon>Endopterygota</taxon>
        <taxon>Hymenoptera</taxon>
        <taxon>Apocrita</taxon>
        <taxon>Aculeata</taxon>
        <taxon>Formicoidea</taxon>
        <taxon>Formicidae</taxon>
        <taxon>Ponerinae</taxon>
        <taxon>Ponerini</taxon>
        <taxon>Harpegnathos</taxon>
    </lineage>
</organism>
<dbReference type="STRING" id="610380.E2C940"/>
<gene>
    <name evidence="2" type="ORF">EAI_03537</name>
</gene>
<feature type="domain" description="F-box/LRR-repeat protein 15-like leucin rich repeat" evidence="1">
    <location>
        <begin position="91"/>
        <end position="163"/>
    </location>
</feature>
<dbReference type="Proteomes" id="UP000008237">
    <property type="component" value="Unassembled WGS sequence"/>
</dbReference>
<dbReference type="InParanoid" id="E2C940"/>
<accession>E2C940</accession>
<evidence type="ECO:0000313" key="3">
    <source>
        <dbReference type="Proteomes" id="UP000008237"/>
    </source>
</evidence>
<evidence type="ECO:0000259" key="1">
    <source>
        <dbReference type="Pfam" id="PF25372"/>
    </source>
</evidence>
<evidence type="ECO:0000313" key="2">
    <source>
        <dbReference type="EMBL" id="EFN75513.1"/>
    </source>
</evidence>
<proteinExistence type="predicted"/>
<dbReference type="SUPFAM" id="SSF52047">
    <property type="entry name" value="RNI-like"/>
    <property type="match status" value="1"/>
</dbReference>